<name>A0AAW0SNX5_SCYPA</name>
<evidence type="ECO:0000313" key="2">
    <source>
        <dbReference type="EMBL" id="KAK8376427.1"/>
    </source>
</evidence>
<dbReference type="InterPro" id="IPR032157">
    <property type="entry name" value="PAC4"/>
</dbReference>
<keyword evidence="3" id="KW-1185">Reference proteome</keyword>
<feature type="region of interest" description="Disordered" evidence="1">
    <location>
        <begin position="281"/>
        <end position="315"/>
    </location>
</feature>
<dbReference type="PANTHER" id="PTHR33559:SF1">
    <property type="entry name" value="PROTEASOME ASSEMBLY CHAPERONE 4"/>
    <property type="match status" value="1"/>
</dbReference>
<proteinExistence type="predicted"/>
<feature type="compositionally biased region" description="Pro residues" evidence="1">
    <location>
        <begin position="289"/>
        <end position="311"/>
    </location>
</feature>
<evidence type="ECO:0008006" key="4">
    <source>
        <dbReference type="Google" id="ProtNLM"/>
    </source>
</evidence>
<dbReference type="Proteomes" id="UP001487740">
    <property type="component" value="Unassembled WGS sequence"/>
</dbReference>
<protein>
    <recommendedName>
        <fullName evidence="4">Proteasome assembly chaperone 4</fullName>
    </recommendedName>
</protein>
<dbReference type="AlphaFoldDB" id="A0AAW0SNX5"/>
<gene>
    <name evidence="2" type="ORF">O3P69_009817</name>
</gene>
<evidence type="ECO:0000313" key="3">
    <source>
        <dbReference type="Proteomes" id="UP001487740"/>
    </source>
</evidence>
<evidence type="ECO:0000256" key="1">
    <source>
        <dbReference type="SAM" id="MobiDB-lite"/>
    </source>
</evidence>
<comment type="caution">
    <text evidence="2">The sequence shown here is derived from an EMBL/GenBank/DDBJ whole genome shotgun (WGS) entry which is preliminary data.</text>
</comment>
<accession>A0AAW0SNX5</accession>
<dbReference type="Pfam" id="PF16093">
    <property type="entry name" value="PAC4"/>
    <property type="match status" value="1"/>
</dbReference>
<dbReference type="GO" id="GO:0043248">
    <property type="term" value="P:proteasome assembly"/>
    <property type="evidence" value="ECO:0007669"/>
    <property type="project" value="InterPro"/>
</dbReference>
<sequence>MDELTPNMMNLREFHSQEGGITLYYQMLTLAGSVYIWVGTEEAKLGSLVAAFTPRVGPPATSSLLGPVTEGSQRTTLMAQRLQERIKKHVLLSVNVPSEDLMLGVEQRLVEELCLSTQGPQCCESWPWCTQTTTTTITATTLTTTTCCQRNQSPLPCPSEGPRKHRPAPAPMCCLVLWGASRPSHPSSTGAGQPCIIAFTAYSLPDSSTTAGEMTGAREFLGSSGNTGGLQGRCCPDGSVTTRSLFFITTQQSGKDTASLLARTPQGGACSCASVSVCPSSTSPVAPHSRPPLAPPRTIDPPYTDPVPPRKPSGQRWALWRPRGRLRRAAAHGEKVLWRVFLARPGASPAAAPVPWRVMRDAAAADRRGGRPSFISIINGL</sequence>
<reference evidence="2 3" key="1">
    <citation type="submission" date="2023-03" db="EMBL/GenBank/DDBJ databases">
        <title>High-quality genome of Scylla paramamosain provides insights in environmental adaptation.</title>
        <authorList>
            <person name="Zhang L."/>
        </authorList>
    </citation>
    <scope>NUCLEOTIDE SEQUENCE [LARGE SCALE GENOMIC DNA]</scope>
    <source>
        <strain evidence="2">LZ_2023a</strain>
        <tissue evidence="2">Muscle</tissue>
    </source>
</reference>
<dbReference type="PANTHER" id="PTHR33559">
    <property type="entry name" value="PROTEASOME ASSEMBLY CHAPERONE 4"/>
    <property type="match status" value="1"/>
</dbReference>
<organism evidence="2 3">
    <name type="scientific">Scylla paramamosain</name>
    <name type="common">Mud crab</name>
    <dbReference type="NCBI Taxonomy" id="85552"/>
    <lineage>
        <taxon>Eukaryota</taxon>
        <taxon>Metazoa</taxon>
        <taxon>Ecdysozoa</taxon>
        <taxon>Arthropoda</taxon>
        <taxon>Crustacea</taxon>
        <taxon>Multicrustacea</taxon>
        <taxon>Malacostraca</taxon>
        <taxon>Eumalacostraca</taxon>
        <taxon>Eucarida</taxon>
        <taxon>Decapoda</taxon>
        <taxon>Pleocyemata</taxon>
        <taxon>Brachyura</taxon>
        <taxon>Eubrachyura</taxon>
        <taxon>Portunoidea</taxon>
        <taxon>Portunidae</taxon>
        <taxon>Portuninae</taxon>
        <taxon>Scylla</taxon>
    </lineage>
</organism>
<dbReference type="EMBL" id="JARAKH010000048">
    <property type="protein sequence ID" value="KAK8376427.1"/>
    <property type="molecule type" value="Genomic_DNA"/>
</dbReference>